<dbReference type="PROSITE" id="PS00041">
    <property type="entry name" value="HTH_ARAC_FAMILY_1"/>
    <property type="match status" value="1"/>
</dbReference>
<dbReference type="PROSITE" id="PS01124">
    <property type="entry name" value="HTH_ARAC_FAMILY_2"/>
    <property type="match status" value="1"/>
</dbReference>
<evidence type="ECO:0000313" key="7">
    <source>
        <dbReference type="Proteomes" id="UP000627984"/>
    </source>
</evidence>
<feature type="region of interest" description="Disordered" evidence="4">
    <location>
        <begin position="1"/>
        <end position="50"/>
    </location>
</feature>
<feature type="domain" description="HTH araC/xylS-type" evidence="5">
    <location>
        <begin position="270"/>
        <end position="368"/>
    </location>
</feature>
<dbReference type="CDD" id="cd03137">
    <property type="entry name" value="GATase1_AraC_1"/>
    <property type="match status" value="1"/>
</dbReference>
<name>A0AA37BCB6_9ACTN</name>
<keyword evidence="1" id="KW-0805">Transcription regulation</keyword>
<evidence type="ECO:0000256" key="3">
    <source>
        <dbReference type="ARBA" id="ARBA00023163"/>
    </source>
</evidence>
<dbReference type="SUPFAM" id="SSF46689">
    <property type="entry name" value="Homeodomain-like"/>
    <property type="match status" value="2"/>
</dbReference>
<proteinExistence type="predicted"/>
<organism evidence="6 7">
    <name type="scientific">Planomonospora parontospora</name>
    <dbReference type="NCBI Taxonomy" id="58119"/>
    <lineage>
        <taxon>Bacteria</taxon>
        <taxon>Bacillati</taxon>
        <taxon>Actinomycetota</taxon>
        <taxon>Actinomycetes</taxon>
        <taxon>Streptosporangiales</taxon>
        <taxon>Streptosporangiaceae</taxon>
        <taxon>Planomonospora</taxon>
    </lineage>
</organism>
<dbReference type="SUPFAM" id="SSF52317">
    <property type="entry name" value="Class I glutamine amidotransferase-like"/>
    <property type="match status" value="1"/>
</dbReference>
<evidence type="ECO:0000259" key="5">
    <source>
        <dbReference type="PROSITE" id="PS01124"/>
    </source>
</evidence>
<dbReference type="GO" id="GO:0043565">
    <property type="term" value="F:sequence-specific DNA binding"/>
    <property type="evidence" value="ECO:0007669"/>
    <property type="project" value="InterPro"/>
</dbReference>
<dbReference type="InterPro" id="IPR002818">
    <property type="entry name" value="DJ-1/PfpI"/>
</dbReference>
<dbReference type="PANTHER" id="PTHR43130:SF3">
    <property type="entry name" value="HTH-TYPE TRANSCRIPTIONAL REGULATOR RV1931C"/>
    <property type="match status" value="1"/>
</dbReference>
<accession>A0AA37BCB6</accession>
<dbReference type="InterPro" id="IPR052158">
    <property type="entry name" value="INH-QAR"/>
</dbReference>
<reference evidence="6" key="1">
    <citation type="journal article" date="2014" name="Int. J. Syst. Evol. Microbiol.">
        <title>Complete genome sequence of Corynebacterium casei LMG S-19264T (=DSM 44701T), isolated from a smear-ripened cheese.</title>
        <authorList>
            <consortium name="US DOE Joint Genome Institute (JGI-PGF)"/>
            <person name="Walter F."/>
            <person name="Albersmeier A."/>
            <person name="Kalinowski J."/>
            <person name="Ruckert C."/>
        </authorList>
    </citation>
    <scope>NUCLEOTIDE SEQUENCE</scope>
    <source>
        <strain evidence="6">JCM 3093</strain>
    </source>
</reference>
<dbReference type="Proteomes" id="UP000627984">
    <property type="component" value="Unassembled WGS sequence"/>
</dbReference>
<dbReference type="PANTHER" id="PTHR43130">
    <property type="entry name" value="ARAC-FAMILY TRANSCRIPTIONAL REGULATOR"/>
    <property type="match status" value="1"/>
</dbReference>
<dbReference type="InterPro" id="IPR009057">
    <property type="entry name" value="Homeodomain-like_sf"/>
</dbReference>
<dbReference type="RefSeq" id="WP_204054257.1">
    <property type="nucleotide sequence ID" value="NZ_BMQD01000002.1"/>
</dbReference>
<gene>
    <name evidence="6" type="ORF">GCM10010126_08130</name>
</gene>
<evidence type="ECO:0000313" key="6">
    <source>
        <dbReference type="EMBL" id="GGK51039.1"/>
    </source>
</evidence>
<dbReference type="SMART" id="SM00342">
    <property type="entry name" value="HTH_ARAC"/>
    <property type="match status" value="1"/>
</dbReference>
<feature type="region of interest" description="Disordered" evidence="4">
    <location>
        <begin position="361"/>
        <end position="400"/>
    </location>
</feature>
<dbReference type="Pfam" id="PF12833">
    <property type="entry name" value="HTH_18"/>
    <property type="match status" value="1"/>
</dbReference>
<dbReference type="Pfam" id="PF01965">
    <property type="entry name" value="DJ-1_PfpI"/>
    <property type="match status" value="1"/>
</dbReference>
<dbReference type="Gene3D" id="3.40.50.880">
    <property type="match status" value="1"/>
</dbReference>
<protein>
    <submittedName>
        <fullName evidence="6">AraC family transcriptional regulator</fullName>
    </submittedName>
</protein>
<keyword evidence="3" id="KW-0804">Transcription</keyword>
<dbReference type="EMBL" id="BMQD01000002">
    <property type="protein sequence ID" value="GGK51039.1"/>
    <property type="molecule type" value="Genomic_DNA"/>
</dbReference>
<feature type="compositionally biased region" description="Low complexity" evidence="4">
    <location>
        <begin position="17"/>
        <end position="31"/>
    </location>
</feature>
<dbReference type="Gene3D" id="1.10.10.60">
    <property type="entry name" value="Homeodomain-like"/>
    <property type="match status" value="1"/>
</dbReference>
<sequence length="400" mass="42243">MGSPAALFPPGPPGTGPSPADRPTDPLAADLPADRPTDPPAADLSADPPAAPLPTGFSTVAVLLFDQIPLFEASVPIAVFGERREGMPEFDVRAVAAEGGPVRTDAGMTLAAPYGLDAVDDADLVIVPTWRNPSAGRPPSPEALESLRRAHGRGATVVSLCLGTFVLAATGLLDGRPATTHWRYAGLLASAYPRVEVRPDVLYVDEGDILTSAGSTGGIDLCLHLVRRAYGTQVANTIARSLVTPPHRAGGQAQYIDHPVPAPAAGDPFGDVLDWALRHLDRELSVDALAARALMSRRTFDRRFRRATGTTPAQWLLHQRVLHARRLLETTAEPVEQVARRSGFASAVALRPHFRRQVGVSPTAYREAFGPGGTDGPDRGSDRGPDRTGHTDGVNLSVVG</sequence>
<dbReference type="InterPro" id="IPR018062">
    <property type="entry name" value="HTH_AraC-typ_CS"/>
</dbReference>
<keyword evidence="2" id="KW-0238">DNA-binding</keyword>
<dbReference type="AlphaFoldDB" id="A0AA37BCB6"/>
<dbReference type="GO" id="GO:0003700">
    <property type="term" value="F:DNA-binding transcription factor activity"/>
    <property type="evidence" value="ECO:0007669"/>
    <property type="project" value="InterPro"/>
</dbReference>
<comment type="caution">
    <text evidence="6">The sequence shown here is derived from an EMBL/GenBank/DDBJ whole genome shotgun (WGS) entry which is preliminary data.</text>
</comment>
<evidence type="ECO:0000256" key="1">
    <source>
        <dbReference type="ARBA" id="ARBA00023015"/>
    </source>
</evidence>
<feature type="compositionally biased region" description="Basic and acidic residues" evidence="4">
    <location>
        <begin position="376"/>
        <end position="390"/>
    </location>
</feature>
<reference evidence="6" key="2">
    <citation type="submission" date="2022-09" db="EMBL/GenBank/DDBJ databases">
        <authorList>
            <person name="Sun Q."/>
            <person name="Ohkuma M."/>
        </authorList>
    </citation>
    <scope>NUCLEOTIDE SEQUENCE</scope>
    <source>
        <strain evidence="6">JCM 3093</strain>
    </source>
</reference>
<feature type="compositionally biased region" description="Pro residues" evidence="4">
    <location>
        <begin position="7"/>
        <end position="16"/>
    </location>
</feature>
<dbReference type="InterPro" id="IPR029062">
    <property type="entry name" value="Class_I_gatase-like"/>
</dbReference>
<evidence type="ECO:0000256" key="4">
    <source>
        <dbReference type="SAM" id="MobiDB-lite"/>
    </source>
</evidence>
<evidence type="ECO:0000256" key="2">
    <source>
        <dbReference type="ARBA" id="ARBA00023125"/>
    </source>
</evidence>
<dbReference type="InterPro" id="IPR018060">
    <property type="entry name" value="HTH_AraC"/>
</dbReference>